<dbReference type="AlphaFoldDB" id="A0A9X2WLD0"/>
<evidence type="ECO:0008006" key="4">
    <source>
        <dbReference type="Google" id="ProtNLM"/>
    </source>
</evidence>
<accession>A0A9X2WLD0</accession>
<keyword evidence="1" id="KW-1133">Transmembrane helix</keyword>
<protein>
    <recommendedName>
        <fullName evidence="4">Transmembrane protein</fullName>
    </recommendedName>
</protein>
<keyword evidence="3" id="KW-1185">Reference proteome</keyword>
<keyword evidence="1" id="KW-0812">Transmembrane</keyword>
<sequence length="114" mass="13108">MIKFSYLLNQDNFELQASNWCGLEKVLLNGKVVSQKFNFGILSNHDILLKNGKQYNLQLLVDPQTDLLTCRIYNQQNLITVLKQGKNQLQKSQRLIEAGLVCMLFSLVTVYMVI</sequence>
<reference evidence="2" key="1">
    <citation type="journal article" date="2023" name="Int. J. Syst. Evol. Microbiol.">
        <title>&lt;i&gt;Shewanella septentrionalis&lt;/i&gt; sp. nov. and &lt;i&gt;Shewanella holmiensis&lt;/i&gt; sp. nov., isolated from Baltic Sea water and sediments.</title>
        <authorList>
            <person name="Martin-Rodriguez A.J."/>
            <person name="Thorell K."/>
            <person name="Joffre E."/>
            <person name="Jensie-Markopoulos S."/>
            <person name="Moore E.R.B."/>
            <person name="Sjoling A."/>
        </authorList>
    </citation>
    <scope>NUCLEOTIDE SEQUENCE</scope>
    <source>
        <strain evidence="2">SP1S2-7</strain>
    </source>
</reference>
<dbReference type="Proteomes" id="UP001155546">
    <property type="component" value="Unassembled WGS sequence"/>
</dbReference>
<evidence type="ECO:0000313" key="3">
    <source>
        <dbReference type="Proteomes" id="UP001155546"/>
    </source>
</evidence>
<proteinExistence type="predicted"/>
<evidence type="ECO:0000313" key="2">
    <source>
        <dbReference type="EMBL" id="MCT7941473.1"/>
    </source>
</evidence>
<organism evidence="2 3">
    <name type="scientific">Shewanella holmiensis</name>
    <dbReference type="NCBI Taxonomy" id="2952222"/>
    <lineage>
        <taxon>Bacteria</taxon>
        <taxon>Pseudomonadati</taxon>
        <taxon>Pseudomonadota</taxon>
        <taxon>Gammaproteobacteria</taxon>
        <taxon>Alteromonadales</taxon>
        <taxon>Shewanellaceae</taxon>
        <taxon>Shewanella</taxon>
    </lineage>
</organism>
<gene>
    <name evidence="2" type="ORF">NE535_06625</name>
</gene>
<evidence type="ECO:0000256" key="1">
    <source>
        <dbReference type="SAM" id="Phobius"/>
    </source>
</evidence>
<dbReference type="RefSeq" id="WP_261297957.1">
    <property type="nucleotide sequence ID" value="NZ_JAMTCD010000006.1"/>
</dbReference>
<feature type="transmembrane region" description="Helical" evidence="1">
    <location>
        <begin position="95"/>
        <end position="113"/>
    </location>
</feature>
<keyword evidence="1" id="KW-0472">Membrane</keyword>
<name>A0A9X2WLD0_9GAMM</name>
<dbReference type="EMBL" id="JAMTCD010000006">
    <property type="protein sequence ID" value="MCT7941473.1"/>
    <property type="molecule type" value="Genomic_DNA"/>
</dbReference>
<comment type="caution">
    <text evidence="2">The sequence shown here is derived from an EMBL/GenBank/DDBJ whole genome shotgun (WGS) entry which is preliminary data.</text>
</comment>